<evidence type="ECO:0000313" key="15">
    <source>
        <dbReference type="EMBL" id="PNS16116.1"/>
    </source>
</evidence>
<organism evidence="15 16">
    <name type="scientific">Sphaceloma murrayae</name>
    <dbReference type="NCBI Taxonomy" id="2082308"/>
    <lineage>
        <taxon>Eukaryota</taxon>
        <taxon>Fungi</taxon>
        <taxon>Dikarya</taxon>
        <taxon>Ascomycota</taxon>
        <taxon>Pezizomycotina</taxon>
        <taxon>Dothideomycetes</taxon>
        <taxon>Dothideomycetidae</taxon>
        <taxon>Myriangiales</taxon>
        <taxon>Elsinoaceae</taxon>
        <taxon>Sphaceloma</taxon>
    </lineage>
</organism>
<keyword evidence="6" id="KW-0443">Lipid metabolism</keyword>
<dbReference type="InterPro" id="IPR000872">
    <property type="entry name" value="Tafazzin"/>
</dbReference>
<dbReference type="GO" id="GO:0047184">
    <property type="term" value="F:1-acylglycerophosphocholine O-acyltransferase activity"/>
    <property type="evidence" value="ECO:0007669"/>
    <property type="project" value="TreeGrafter"/>
</dbReference>
<dbReference type="CDD" id="cd07989">
    <property type="entry name" value="LPLAT_AGPAT-like"/>
    <property type="match status" value="1"/>
</dbReference>
<comment type="catalytic activity">
    <reaction evidence="11">
        <text>1'-[1,2-diacyl-sn-glycero-3-phospho],3'-[1-acyl-sn-glycero-3-phospho]-glycerol + a 1,2-diacyl-sn-glycero-3-phosphocholine = a cardiolipin + a 1-acyl-sn-glycero-3-phosphocholine</text>
        <dbReference type="Rhea" id="RHEA:33731"/>
        <dbReference type="ChEBI" id="CHEBI:57643"/>
        <dbReference type="ChEBI" id="CHEBI:58168"/>
        <dbReference type="ChEBI" id="CHEBI:62237"/>
        <dbReference type="ChEBI" id="CHEBI:64743"/>
    </reaction>
    <physiologicalReaction direction="left-to-right" evidence="11">
        <dbReference type="Rhea" id="RHEA:33732"/>
    </physiologicalReaction>
    <physiologicalReaction direction="right-to-left" evidence="11">
        <dbReference type="Rhea" id="RHEA:33733"/>
    </physiologicalReaction>
</comment>
<dbReference type="SMART" id="SM00563">
    <property type="entry name" value="PlsC"/>
    <property type="match status" value="1"/>
</dbReference>
<dbReference type="FunCoup" id="A0A2K1QLS9">
    <property type="interactions" value="95"/>
</dbReference>
<gene>
    <name evidence="15" type="ORF">CAC42_4517</name>
</gene>
<dbReference type="OrthoDB" id="193467at2759"/>
<dbReference type="PANTHER" id="PTHR12497">
    <property type="entry name" value="TAZ PROTEIN TAFAZZIN"/>
    <property type="match status" value="1"/>
</dbReference>
<sequence>MADTELPAQPSFLWRTGSSVITGLTGGICRTFLAGLNKLEVHGWDDFSRLLKEREDVENRKRGLITVSNHLSVLDDPLLWGALPYSLHWNANNVRWSLASHDLAFPNKLLSTFFSLGNTLPTHRLAHSSFGGLFQPTMTQAIRLLSAGPFQPPVSHPFPTGSVRSVPDLPDPFSDGALCYTTNGDDTFPAPSAYSSRRHAWVHVFPEGKIHQHPEMTMRYFKWGVSRMLLEAEPCPDLVPMWIEGFDQIMHESREFPRFVPRAGKQVSVTFGQRVDTERVFGDLRERWRRLRESVKQIRGDETVEELGVLRDDELRVGDEAVKLREECTLRVRQEVLKLRVARGLPAEDPKASLVETWKEEGGKTEGHMQDGSWVKDT</sequence>
<dbReference type="InterPro" id="IPR002123">
    <property type="entry name" value="Plipid/glycerol_acylTrfase"/>
</dbReference>
<comment type="caution">
    <text evidence="15">The sequence shown here is derived from an EMBL/GenBank/DDBJ whole genome shotgun (WGS) entry which is preliminary data.</text>
</comment>
<keyword evidence="7" id="KW-0496">Mitochondrion</keyword>
<evidence type="ECO:0000256" key="10">
    <source>
        <dbReference type="ARBA" id="ARBA00024323"/>
    </source>
</evidence>
<dbReference type="STRING" id="2082308.A0A2K1QLS9"/>
<dbReference type="PANTHER" id="PTHR12497:SF0">
    <property type="entry name" value="TAFAZZIN"/>
    <property type="match status" value="1"/>
</dbReference>
<evidence type="ECO:0000256" key="9">
    <source>
        <dbReference type="ARBA" id="ARBA00023315"/>
    </source>
</evidence>
<dbReference type="Proteomes" id="UP000243797">
    <property type="component" value="Unassembled WGS sequence"/>
</dbReference>
<evidence type="ECO:0000259" key="14">
    <source>
        <dbReference type="SMART" id="SM00563"/>
    </source>
</evidence>
<evidence type="ECO:0000256" key="13">
    <source>
        <dbReference type="SAM" id="MobiDB-lite"/>
    </source>
</evidence>
<keyword evidence="16" id="KW-1185">Reference proteome</keyword>
<dbReference type="EMBL" id="NKHZ01000060">
    <property type="protein sequence ID" value="PNS16116.1"/>
    <property type="molecule type" value="Genomic_DNA"/>
</dbReference>
<evidence type="ECO:0000256" key="6">
    <source>
        <dbReference type="ARBA" id="ARBA00023098"/>
    </source>
</evidence>
<dbReference type="PRINTS" id="PR00979">
    <property type="entry name" value="TAFAZZIN"/>
</dbReference>
<evidence type="ECO:0000256" key="2">
    <source>
        <dbReference type="ARBA" id="ARBA00010524"/>
    </source>
</evidence>
<dbReference type="GO" id="GO:0035965">
    <property type="term" value="P:cardiolipin acyl-chain remodeling"/>
    <property type="evidence" value="ECO:0007669"/>
    <property type="project" value="TreeGrafter"/>
</dbReference>
<feature type="region of interest" description="Disordered" evidence="13">
    <location>
        <begin position="358"/>
        <end position="378"/>
    </location>
</feature>
<dbReference type="SUPFAM" id="SSF69593">
    <property type="entry name" value="Glycerol-3-phosphate (1)-acyltransferase"/>
    <property type="match status" value="1"/>
</dbReference>
<evidence type="ECO:0000256" key="12">
    <source>
        <dbReference type="RuleBase" id="RU365062"/>
    </source>
</evidence>
<keyword evidence="4" id="KW-1000">Mitochondrion outer membrane</keyword>
<keyword evidence="8" id="KW-0472">Membrane</keyword>
<comment type="similarity">
    <text evidence="2 12">Belongs to the taffazin family.</text>
</comment>
<keyword evidence="3" id="KW-0808">Transferase</keyword>
<protein>
    <recommendedName>
        <fullName evidence="12">Tafazzin family protein</fullName>
    </recommendedName>
</protein>
<evidence type="ECO:0000256" key="1">
    <source>
        <dbReference type="ARBA" id="ARBA00004137"/>
    </source>
</evidence>
<accession>A0A2K1QLS9</accession>
<evidence type="ECO:0000256" key="5">
    <source>
        <dbReference type="ARBA" id="ARBA00022792"/>
    </source>
</evidence>
<dbReference type="GO" id="GO:0005743">
    <property type="term" value="C:mitochondrial inner membrane"/>
    <property type="evidence" value="ECO:0007669"/>
    <property type="project" value="UniProtKB-SubCell"/>
</dbReference>
<evidence type="ECO:0000256" key="3">
    <source>
        <dbReference type="ARBA" id="ARBA00022679"/>
    </source>
</evidence>
<proteinExistence type="inferred from homology"/>
<keyword evidence="5" id="KW-0999">Mitochondrion inner membrane</keyword>
<comment type="subcellular location">
    <subcellularLocation>
        <location evidence="1">Mitochondrion inner membrane</location>
        <topology evidence="1">Peripheral membrane protein</topology>
        <orientation evidence="1">Intermembrane side</orientation>
    </subcellularLocation>
    <subcellularLocation>
        <location evidence="10">Mitochondrion outer membrane</location>
        <topology evidence="10">Peripheral membrane protein</topology>
        <orientation evidence="10">Intermembrane side</orientation>
    </subcellularLocation>
</comment>
<dbReference type="GO" id="GO:0005741">
    <property type="term" value="C:mitochondrial outer membrane"/>
    <property type="evidence" value="ECO:0007669"/>
    <property type="project" value="UniProtKB-SubCell"/>
</dbReference>
<evidence type="ECO:0000256" key="7">
    <source>
        <dbReference type="ARBA" id="ARBA00023128"/>
    </source>
</evidence>
<reference evidence="15 16" key="1">
    <citation type="submission" date="2017-06" db="EMBL/GenBank/DDBJ databases">
        <title>Draft genome sequence of a variant of Elsinoe murrayae.</title>
        <authorList>
            <person name="Cheng Q."/>
        </authorList>
    </citation>
    <scope>NUCLEOTIDE SEQUENCE [LARGE SCALE GENOMIC DNA]</scope>
    <source>
        <strain evidence="15 16">CQ-2017a</strain>
    </source>
</reference>
<evidence type="ECO:0000256" key="4">
    <source>
        <dbReference type="ARBA" id="ARBA00022787"/>
    </source>
</evidence>
<dbReference type="GO" id="GO:0007007">
    <property type="term" value="P:inner mitochondrial membrane organization"/>
    <property type="evidence" value="ECO:0007669"/>
    <property type="project" value="TreeGrafter"/>
</dbReference>
<keyword evidence="9" id="KW-0012">Acyltransferase</keyword>
<name>A0A2K1QLS9_9PEZI</name>
<dbReference type="AlphaFoldDB" id="A0A2K1QLS9"/>
<dbReference type="InParanoid" id="A0A2K1QLS9"/>
<evidence type="ECO:0000256" key="8">
    <source>
        <dbReference type="ARBA" id="ARBA00023136"/>
    </source>
</evidence>
<feature type="domain" description="Phospholipid/glycerol acyltransferase" evidence="14">
    <location>
        <begin position="64"/>
        <end position="246"/>
    </location>
</feature>
<dbReference type="Pfam" id="PF01553">
    <property type="entry name" value="Acyltransferase"/>
    <property type="match status" value="1"/>
</dbReference>
<evidence type="ECO:0000256" key="11">
    <source>
        <dbReference type="ARBA" id="ARBA00047906"/>
    </source>
</evidence>
<evidence type="ECO:0000313" key="16">
    <source>
        <dbReference type="Proteomes" id="UP000243797"/>
    </source>
</evidence>